<dbReference type="GO" id="GO:0006289">
    <property type="term" value="P:nucleotide-excision repair"/>
    <property type="evidence" value="ECO:0007669"/>
    <property type="project" value="InterPro"/>
</dbReference>
<name>A0A6A6H3S2_VIRVR</name>
<dbReference type="GO" id="GO:0006366">
    <property type="term" value="P:transcription by RNA polymerase II"/>
    <property type="evidence" value="ECO:0007669"/>
    <property type="project" value="UniProtKB-ARBA"/>
</dbReference>
<keyword evidence="5 9" id="KW-0805">Transcription regulation</keyword>
<dbReference type="FunFam" id="3.30.70.2610:FF:000001">
    <property type="entry name" value="General transcription factor IIH subunit 4"/>
    <property type="match status" value="1"/>
</dbReference>
<evidence type="ECO:0000256" key="8">
    <source>
        <dbReference type="ARBA" id="ARBA00023242"/>
    </source>
</evidence>
<dbReference type="EMBL" id="ML991815">
    <property type="protein sequence ID" value="KAF2232521.1"/>
    <property type="molecule type" value="Genomic_DNA"/>
</dbReference>
<dbReference type="OrthoDB" id="364513at2759"/>
<comment type="subcellular location">
    <subcellularLocation>
        <location evidence="2 9">Nucleus</location>
    </subcellularLocation>
</comment>
<evidence type="ECO:0000256" key="6">
    <source>
        <dbReference type="ARBA" id="ARBA00023163"/>
    </source>
</evidence>
<dbReference type="Pfam" id="PF18307">
    <property type="entry name" value="Tfb2_C"/>
    <property type="match status" value="1"/>
</dbReference>
<proteinExistence type="inferred from homology"/>
<dbReference type="PANTHER" id="PTHR13152">
    <property type="entry name" value="TFIIH, POLYPEPTIDE 4"/>
    <property type="match status" value="1"/>
</dbReference>
<evidence type="ECO:0000256" key="3">
    <source>
        <dbReference type="ARBA" id="ARBA00007132"/>
    </source>
</evidence>
<dbReference type="GO" id="GO:0001671">
    <property type="term" value="F:ATPase activator activity"/>
    <property type="evidence" value="ECO:0007669"/>
    <property type="project" value="InterPro"/>
</dbReference>
<comment type="function">
    <text evidence="1">Component of the general transcription and DNA repair factor IIH (TFIIH) core complex, which is involved in general and transcription-coupled nucleotide excision repair (NER) of damaged DNA and, when complexed to TFIIK, in RNA transcription by RNA polymerase II. In NER, TFIIH acts by opening DNA around the lesion to allow the excision of the damaged oligonucleotide and its replacement by a new DNA fragment. In transcription, TFIIH has an essential role in transcription initiation. When the pre-initiation complex (PIC) has been established, TFIIH is required for promoter opening and promoter escape. Phosphorylation of the C-terminal tail (CTD) of the largest subunit of RNA polymerase II by the kinase module TFIIK controls the initiation of transcription.</text>
</comment>
<dbReference type="GO" id="GO:0003690">
    <property type="term" value="F:double-stranded DNA binding"/>
    <property type="evidence" value="ECO:0007669"/>
    <property type="project" value="TreeGrafter"/>
</dbReference>
<dbReference type="Pfam" id="PF03849">
    <property type="entry name" value="Tfb2"/>
    <property type="match status" value="1"/>
</dbReference>
<dbReference type="GO" id="GO:0000439">
    <property type="term" value="C:transcription factor TFIIH core complex"/>
    <property type="evidence" value="ECO:0007669"/>
    <property type="project" value="InterPro"/>
</dbReference>
<evidence type="ECO:0000259" key="10">
    <source>
        <dbReference type="Pfam" id="PF18307"/>
    </source>
</evidence>
<gene>
    <name evidence="11" type="ORF">EV356DRAFT_505280</name>
</gene>
<keyword evidence="7 9" id="KW-0234">DNA repair</keyword>
<keyword evidence="8 9" id="KW-0539">Nucleus</keyword>
<evidence type="ECO:0000256" key="5">
    <source>
        <dbReference type="ARBA" id="ARBA00023015"/>
    </source>
</evidence>
<comment type="similarity">
    <text evidence="3 9">Belongs to the TFB2 family.</text>
</comment>
<dbReference type="Proteomes" id="UP000800092">
    <property type="component" value="Unassembled WGS sequence"/>
</dbReference>
<dbReference type="GO" id="GO:0005675">
    <property type="term" value="C:transcription factor TFIIH holo complex"/>
    <property type="evidence" value="ECO:0007669"/>
    <property type="project" value="TreeGrafter"/>
</dbReference>
<evidence type="ECO:0000313" key="11">
    <source>
        <dbReference type="EMBL" id="KAF2232521.1"/>
    </source>
</evidence>
<dbReference type="InterPro" id="IPR004598">
    <property type="entry name" value="TFIIH_p52/Tfb2"/>
</dbReference>
<keyword evidence="4 9" id="KW-0227">DNA damage</keyword>
<comment type="function">
    <text evidence="9">Component of the general transcription and DNA repair factor IIH (TFIIH) core complex which is involved in general and transcription-coupled nucleotide excision repair (NER) of damaged DNA.</text>
</comment>
<dbReference type="InterPro" id="IPR040662">
    <property type="entry name" value="Tfb2_C"/>
</dbReference>
<evidence type="ECO:0000256" key="1">
    <source>
        <dbReference type="ARBA" id="ARBA00002817"/>
    </source>
</evidence>
<accession>A0A6A6H3S2</accession>
<organism evidence="11 12">
    <name type="scientific">Viridothelium virens</name>
    <name type="common">Speckled blister lichen</name>
    <name type="synonym">Trypethelium virens</name>
    <dbReference type="NCBI Taxonomy" id="1048519"/>
    <lineage>
        <taxon>Eukaryota</taxon>
        <taxon>Fungi</taxon>
        <taxon>Dikarya</taxon>
        <taxon>Ascomycota</taxon>
        <taxon>Pezizomycotina</taxon>
        <taxon>Dothideomycetes</taxon>
        <taxon>Dothideomycetes incertae sedis</taxon>
        <taxon>Trypetheliales</taxon>
        <taxon>Trypetheliaceae</taxon>
        <taxon>Viridothelium</taxon>
    </lineage>
</organism>
<sequence>MSASSLRALEYLQGLPGALLMKLYQQPSTVLAVFRRMLPHLAKTFVMIMLWTPRDMNIEDLEMMVQPDHRKEKEQALSVLDRLKILTIVTVRSATGKIARKYRLEKQFKNSLRAALTGGGSHQSFGLPCDTPGKKKVTLESLDGFAQRQWEAILYYMVGSAGAGLAGKGDISPGTKKLLELGQFVVMRKGGAAITQAGFTFLLQEVNAQVWSLLIVYLENAEQLKMEQVDMLSFLFMLGSLELGQAYSTEKLTPTQLHMLDDLTDFGIIYRRSPDPEYFYPTRLGTTLTSDAGALRNSNASLANALGATASDKGYIIIETNYRVYAYTSSPLQIAVLNLFTRLHTRYPNMVSGKLTKESVQRAITYGITAEQIISYLSTHAHPQMHKHTPVLPPTVLDQIRLWQIEGDRMRATPGFFFKEFNTAQEYQDAARYADNLGVLVWKNDGKRIFFVTKHEQLAQFLKNRLEEKRVAREVKTAQK</sequence>
<evidence type="ECO:0000256" key="7">
    <source>
        <dbReference type="ARBA" id="ARBA00023204"/>
    </source>
</evidence>
<dbReference type="PANTHER" id="PTHR13152:SF0">
    <property type="entry name" value="GENERAL TRANSCRIPTION FACTOR IIH SUBUNIT 4"/>
    <property type="match status" value="1"/>
</dbReference>
<dbReference type="NCBIfam" id="TIGR00625">
    <property type="entry name" value="tfb2"/>
    <property type="match status" value="1"/>
</dbReference>
<evidence type="ECO:0000256" key="9">
    <source>
        <dbReference type="RuleBase" id="RU364024"/>
    </source>
</evidence>
<dbReference type="AlphaFoldDB" id="A0A6A6H3S2"/>
<feature type="domain" description="Transcription factor Tfb2 C-terminal" evidence="10">
    <location>
        <begin position="398"/>
        <end position="463"/>
    </location>
</feature>
<keyword evidence="12" id="KW-1185">Reference proteome</keyword>
<protein>
    <recommendedName>
        <fullName evidence="9">RNA polymerase II transcription factor B subunit 2</fullName>
    </recommendedName>
</protein>
<evidence type="ECO:0000256" key="4">
    <source>
        <dbReference type="ARBA" id="ARBA00022763"/>
    </source>
</evidence>
<evidence type="ECO:0000313" key="12">
    <source>
        <dbReference type="Proteomes" id="UP000800092"/>
    </source>
</evidence>
<dbReference type="Gene3D" id="3.30.70.2610">
    <property type="match status" value="1"/>
</dbReference>
<evidence type="ECO:0000256" key="2">
    <source>
        <dbReference type="ARBA" id="ARBA00004123"/>
    </source>
</evidence>
<reference evidence="11" key="1">
    <citation type="journal article" date="2020" name="Stud. Mycol.">
        <title>101 Dothideomycetes genomes: a test case for predicting lifestyles and emergence of pathogens.</title>
        <authorList>
            <person name="Haridas S."/>
            <person name="Albert R."/>
            <person name="Binder M."/>
            <person name="Bloem J."/>
            <person name="Labutti K."/>
            <person name="Salamov A."/>
            <person name="Andreopoulos B."/>
            <person name="Baker S."/>
            <person name="Barry K."/>
            <person name="Bills G."/>
            <person name="Bluhm B."/>
            <person name="Cannon C."/>
            <person name="Castanera R."/>
            <person name="Culley D."/>
            <person name="Daum C."/>
            <person name="Ezra D."/>
            <person name="Gonzalez J."/>
            <person name="Henrissat B."/>
            <person name="Kuo A."/>
            <person name="Liang C."/>
            <person name="Lipzen A."/>
            <person name="Lutzoni F."/>
            <person name="Magnuson J."/>
            <person name="Mondo S."/>
            <person name="Nolan M."/>
            <person name="Ohm R."/>
            <person name="Pangilinan J."/>
            <person name="Park H.-J."/>
            <person name="Ramirez L."/>
            <person name="Alfaro M."/>
            <person name="Sun H."/>
            <person name="Tritt A."/>
            <person name="Yoshinaga Y."/>
            <person name="Zwiers L.-H."/>
            <person name="Turgeon B."/>
            <person name="Goodwin S."/>
            <person name="Spatafora J."/>
            <person name="Crous P."/>
            <person name="Grigoriev I."/>
        </authorList>
    </citation>
    <scope>NUCLEOTIDE SEQUENCE</scope>
    <source>
        <strain evidence="11">Tuck. ex Michener</strain>
    </source>
</reference>
<keyword evidence="6 9" id="KW-0804">Transcription</keyword>